<dbReference type="InterPro" id="IPR018317">
    <property type="entry name" value="QueC"/>
</dbReference>
<comment type="similarity">
    <text evidence="8">Belongs to the QueC family.</text>
</comment>
<dbReference type="Gene3D" id="3.40.50.620">
    <property type="entry name" value="HUPs"/>
    <property type="match status" value="1"/>
</dbReference>
<evidence type="ECO:0000256" key="7">
    <source>
        <dbReference type="ARBA" id="ARBA00022840"/>
    </source>
</evidence>
<comment type="catalytic activity">
    <reaction evidence="10">
        <text>7-carboxy-7-carbaguanine + NH4(+) + 2 ATP = 7-cyano-7-carbaguanine + 2 AMP + 2 diphosphate + 2 H(+)</text>
        <dbReference type="Rhea" id="RHEA:27982"/>
        <dbReference type="ChEBI" id="CHEBI:15378"/>
        <dbReference type="ChEBI" id="CHEBI:28938"/>
        <dbReference type="ChEBI" id="CHEBI:30616"/>
        <dbReference type="ChEBI" id="CHEBI:33019"/>
        <dbReference type="ChEBI" id="CHEBI:45075"/>
        <dbReference type="ChEBI" id="CHEBI:61036"/>
        <dbReference type="ChEBI" id="CHEBI:456215"/>
        <dbReference type="EC" id="6.3.4.20"/>
    </reaction>
</comment>
<name>A0A7V8NTU4_9BACT</name>
<evidence type="ECO:0000256" key="9">
    <source>
        <dbReference type="ARBA" id="ARBA00039149"/>
    </source>
</evidence>
<organism evidence="11 12">
    <name type="scientific">Candidatus Acidiferrum panamense</name>
    <dbReference type="NCBI Taxonomy" id="2741543"/>
    <lineage>
        <taxon>Bacteria</taxon>
        <taxon>Pseudomonadati</taxon>
        <taxon>Acidobacteriota</taxon>
        <taxon>Terriglobia</taxon>
        <taxon>Candidatus Acidiferrales</taxon>
        <taxon>Candidatus Acidiferrum</taxon>
    </lineage>
</organism>
<dbReference type="PANTHER" id="PTHR42914:SF1">
    <property type="entry name" value="7-CYANO-7-DEAZAGUANINE SYNTHASE"/>
    <property type="match status" value="1"/>
</dbReference>
<dbReference type="EC" id="6.3.4.20" evidence="9"/>
<evidence type="ECO:0000256" key="10">
    <source>
        <dbReference type="ARBA" id="ARBA00047890"/>
    </source>
</evidence>
<dbReference type="AlphaFoldDB" id="A0A7V8NTU4"/>
<dbReference type="GO" id="GO:0016874">
    <property type="term" value="F:ligase activity"/>
    <property type="evidence" value="ECO:0007669"/>
    <property type="project" value="UniProtKB-KW"/>
</dbReference>
<comment type="caution">
    <text evidence="11">The sequence shown here is derived from an EMBL/GenBank/DDBJ whole genome shotgun (WGS) entry which is preliminary data.</text>
</comment>
<dbReference type="GO" id="GO:0046872">
    <property type="term" value="F:metal ion binding"/>
    <property type="evidence" value="ECO:0007669"/>
    <property type="project" value="UniProtKB-KW"/>
</dbReference>
<dbReference type="EMBL" id="JACDQQ010001982">
    <property type="protein sequence ID" value="MBA0087393.1"/>
    <property type="molecule type" value="Genomic_DNA"/>
</dbReference>
<protein>
    <recommendedName>
        <fullName evidence="9">7-cyano-7-deazaguanine synthase</fullName>
        <ecNumber evidence="9">6.3.4.20</ecNumber>
    </recommendedName>
</protein>
<dbReference type="GO" id="GO:0008616">
    <property type="term" value="P:tRNA queuosine(34) biosynthetic process"/>
    <property type="evidence" value="ECO:0007669"/>
    <property type="project" value="UniProtKB-KW"/>
</dbReference>
<dbReference type="GO" id="GO:0005524">
    <property type="term" value="F:ATP binding"/>
    <property type="evidence" value="ECO:0007669"/>
    <property type="project" value="UniProtKB-KW"/>
</dbReference>
<dbReference type="SUPFAM" id="SSF52402">
    <property type="entry name" value="Adenine nucleotide alpha hydrolases-like"/>
    <property type="match status" value="1"/>
</dbReference>
<evidence type="ECO:0000313" key="12">
    <source>
        <dbReference type="Proteomes" id="UP000567293"/>
    </source>
</evidence>
<sequence>MIKAICLLSGGLDSATCLALARREGYACYALSFDYGQRHSVELEA</sequence>
<evidence type="ECO:0000256" key="4">
    <source>
        <dbReference type="ARBA" id="ARBA00022741"/>
    </source>
</evidence>
<dbReference type="InterPro" id="IPR014729">
    <property type="entry name" value="Rossmann-like_a/b/a_fold"/>
</dbReference>
<evidence type="ECO:0000256" key="5">
    <source>
        <dbReference type="ARBA" id="ARBA00022785"/>
    </source>
</evidence>
<gene>
    <name evidence="11" type="ORF">HRJ53_20605</name>
</gene>
<keyword evidence="6" id="KW-0862">Zinc</keyword>
<feature type="non-terminal residue" evidence="11">
    <location>
        <position position="45"/>
    </location>
</feature>
<evidence type="ECO:0000256" key="1">
    <source>
        <dbReference type="ARBA" id="ARBA00005061"/>
    </source>
</evidence>
<proteinExistence type="inferred from homology"/>
<evidence type="ECO:0000256" key="8">
    <source>
        <dbReference type="ARBA" id="ARBA00037993"/>
    </source>
</evidence>
<evidence type="ECO:0000313" key="11">
    <source>
        <dbReference type="EMBL" id="MBA0087393.1"/>
    </source>
</evidence>
<accession>A0A7V8NTU4</accession>
<evidence type="ECO:0000256" key="6">
    <source>
        <dbReference type="ARBA" id="ARBA00022833"/>
    </source>
</evidence>
<dbReference type="PANTHER" id="PTHR42914">
    <property type="entry name" value="7-CYANO-7-DEAZAGUANINE SYNTHASE"/>
    <property type="match status" value="1"/>
</dbReference>
<comment type="pathway">
    <text evidence="1">Purine metabolism; 7-cyano-7-deazaguanine biosynthesis.</text>
</comment>
<keyword evidence="3" id="KW-0479">Metal-binding</keyword>
<dbReference type="Proteomes" id="UP000567293">
    <property type="component" value="Unassembled WGS sequence"/>
</dbReference>
<evidence type="ECO:0000256" key="3">
    <source>
        <dbReference type="ARBA" id="ARBA00022723"/>
    </source>
</evidence>
<keyword evidence="4" id="KW-0547">Nucleotide-binding</keyword>
<keyword evidence="7" id="KW-0067">ATP-binding</keyword>
<keyword evidence="2" id="KW-0436">Ligase</keyword>
<dbReference type="Pfam" id="PF06508">
    <property type="entry name" value="QueC"/>
    <property type="match status" value="1"/>
</dbReference>
<keyword evidence="12" id="KW-1185">Reference proteome</keyword>
<reference evidence="11" key="1">
    <citation type="submission" date="2020-06" db="EMBL/GenBank/DDBJ databases">
        <title>Legume-microbial interactions unlock mineral nutrients during tropical forest succession.</title>
        <authorList>
            <person name="Epihov D.Z."/>
        </authorList>
    </citation>
    <scope>NUCLEOTIDE SEQUENCE [LARGE SCALE GENOMIC DNA]</scope>
    <source>
        <strain evidence="11">Pan2503</strain>
    </source>
</reference>
<evidence type="ECO:0000256" key="2">
    <source>
        <dbReference type="ARBA" id="ARBA00022598"/>
    </source>
</evidence>
<keyword evidence="5" id="KW-0671">Queuosine biosynthesis</keyword>